<feature type="compositionally biased region" description="Polar residues" evidence="1">
    <location>
        <begin position="85"/>
        <end position="97"/>
    </location>
</feature>
<evidence type="ECO:0000256" key="1">
    <source>
        <dbReference type="SAM" id="MobiDB-lite"/>
    </source>
</evidence>
<comment type="caution">
    <text evidence="2">The sequence shown here is derived from an EMBL/GenBank/DDBJ whole genome shotgun (WGS) entry which is preliminary data.</text>
</comment>
<evidence type="ECO:0000313" key="2">
    <source>
        <dbReference type="EMBL" id="KRV47770.1"/>
    </source>
</evidence>
<feature type="region of interest" description="Disordered" evidence="1">
    <location>
        <begin position="1"/>
        <end position="36"/>
    </location>
</feature>
<protein>
    <submittedName>
        <fullName evidence="2">Uncharacterized protein</fullName>
    </submittedName>
</protein>
<dbReference type="GO" id="GO:0003989">
    <property type="term" value="F:acetyl-CoA carboxylase activity"/>
    <property type="evidence" value="ECO:0007669"/>
    <property type="project" value="InterPro"/>
</dbReference>
<keyword evidence="3" id="KW-1185">Reference proteome</keyword>
<dbReference type="RefSeq" id="WP_040911155.1">
    <property type="nucleotide sequence ID" value="NZ_LLZU01000035.1"/>
</dbReference>
<dbReference type="EMBL" id="LLZU01000035">
    <property type="protein sequence ID" value="KRV47770.1"/>
    <property type="molecule type" value="Genomic_DNA"/>
</dbReference>
<dbReference type="GO" id="GO:0004658">
    <property type="term" value="F:propionyl-CoA carboxylase activity"/>
    <property type="evidence" value="ECO:0007669"/>
    <property type="project" value="InterPro"/>
</dbReference>
<name>A0A0T6LNU7_WENVI</name>
<dbReference type="Pfam" id="PF13822">
    <property type="entry name" value="ACC_epsilon"/>
    <property type="match status" value="1"/>
</dbReference>
<gene>
    <name evidence="2" type="ORF">AQ490_05190</name>
</gene>
<accession>A0A0T6LNU7</accession>
<dbReference type="AlphaFoldDB" id="A0A0T6LNU7"/>
<sequence>MSTSSPVAAPGPSLVGPAAATEPGAPGQSEPDPPLLRVVRGEPTETELAAMTLVFALLAVRGREEGEEGSGRKPARWHRPDRNRTPVSWASGSHSGY</sequence>
<feature type="region of interest" description="Disordered" evidence="1">
    <location>
        <begin position="62"/>
        <end position="97"/>
    </location>
</feature>
<dbReference type="STRING" id="76728.AQ490_05190"/>
<reference evidence="2 3" key="1">
    <citation type="submission" date="2015-10" db="EMBL/GenBank/DDBJ databases">
        <title>Draft genome sequence of pyrrolomycin-producing Streptomyces vitaminophilus.</title>
        <authorList>
            <person name="Graham D.E."/>
            <person name="Mahan K.M."/>
            <person name="Klingeman D.M."/>
            <person name="Hettich R.L."/>
            <person name="Parry R.J."/>
        </authorList>
    </citation>
    <scope>NUCLEOTIDE SEQUENCE [LARGE SCALE GENOMIC DNA]</scope>
    <source>
        <strain evidence="2 3">ATCC 31673</strain>
    </source>
</reference>
<organism evidence="2 3">
    <name type="scientific">Wenjunlia vitaminophila</name>
    <name type="common">Streptomyces vitaminophilus</name>
    <dbReference type="NCBI Taxonomy" id="76728"/>
    <lineage>
        <taxon>Bacteria</taxon>
        <taxon>Bacillati</taxon>
        <taxon>Actinomycetota</taxon>
        <taxon>Actinomycetes</taxon>
        <taxon>Kitasatosporales</taxon>
        <taxon>Streptomycetaceae</taxon>
        <taxon>Wenjunlia</taxon>
    </lineage>
</organism>
<feature type="compositionally biased region" description="Low complexity" evidence="1">
    <location>
        <begin position="16"/>
        <end position="27"/>
    </location>
</feature>
<evidence type="ECO:0000313" key="3">
    <source>
        <dbReference type="Proteomes" id="UP000050867"/>
    </source>
</evidence>
<dbReference type="InterPro" id="IPR032716">
    <property type="entry name" value="ACC_epsilon"/>
</dbReference>
<proteinExistence type="predicted"/>
<dbReference type="Proteomes" id="UP000050867">
    <property type="component" value="Unassembled WGS sequence"/>
</dbReference>